<dbReference type="RefSeq" id="WP_169936233.1">
    <property type="nucleotide sequence ID" value="NZ_CP012545.1"/>
</dbReference>
<organism evidence="6 7">
    <name type="scientific">Campylobacter californiensis</name>
    <dbReference type="NCBI Taxonomy" id="1032243"/>
    <lineage>
        <taxon>Bacteria</taxon>
        <taxon>Pseudomonadati</taxon>
        <taxon>Campylobacterota</taxon>
        <taxon>Epsilonproteobacteria</taxon>
        <taxon>Campylobacterales</taxon>
        <taxon>Campylobacteraceae</taxon>
        <taxon>Campylobacter</taxon>
    </lineage>
</organism>
<evidence type="ECO:0000313" key="7">
    <source>
        <dbReference type="Proteomes" id="UP000650616"/>
    </source>
</evidence>
<dbReference type="NCBIfam" id="TIGR03002">
    <property type="entry name" value="outer_YhbN_LptA"/>
    <property type="match status" value="1"/>
</dbReference>
<protein>
    <submittedName>
        <fullName evidence="6">Lipopolysaccharide transport periplasmic protein LptA</fullName>
    </submittedName>
</protein>
<dbReference type="Proteomes" id="UP000650616">
    <property type="component" value="Unassembled WGS sequence"/>
</dbReference>
<feature type="chain" id="PRO_5043957906" evidence="4">
    <location>
        <begin position="22"/>
        <end position="159"/>
    </location>
</feature>
<feature type="domain" description="Organic solvent tolerance-like N-terminal" evidence="5">
    <location>
        <begin position="25"/>
        <end position="136"/>
    </location>
</feature>
<dbReference type="EMBL" id="LIWG01000005">
    <property type="protein sequence ID" value="MBE3608163.1"/>
    <property type="molecule type" value="Genomic_DNA"/>
</dbReference>
<evidence type="ECO:0000259" key="5">
    <source>
        <dbReference type="Pfam" id="PF03968"/>
    </source>
</evidence>
<dbReference type="GO" id="GO:0015920">
    <property type="term" value="P:lipopolysaccharide transport"/>
    <property type="evidence" value="ECO:0007669"/>
    <property type="project" value="InterPro"/>
</dbReference>
<feature type="signal peptide" evidence="4">
    <location>
        <begin position="1"/>
        <end position="21"/>
    </location>
</feature>
<dbReference type="GO" id="GO:0009279">
    <property type="term" value="C:cell outer membrane"/>
    <property type="evidence" value="ECO:0007669"/>
    <property type="project" value="TreeGrafter"/>
</dbReference>
<evidence type="ECO:0000256" key="2">
    <source>
        <dbReference type="ARBA" id="ARBA00022729"/>
    </source>
</evidence>
<dbReference type="GO" id="GO:0030288">
    <property type="term" value="C:outer membrane-bounded periplasmic space"/>
    <property type="evidence" value="ECO:0007669"/>
    <property type="project" value="TreeGrafter"/>
</dbReference>
<dbReference type="PANTHER" id="PTHR36504">
    <property type="entry name" value="LIPOPOLYSACCHARIDE EXPORT SYSTEM PROTEIN LPTA"/>
    <property type="match status" value="1"/>
</dbReference>
<keyword evidence="2 4" id="KW-0732">Signal</keyword>
<sequence>MDRARAGLILGLILSFTSLSAEQVEITSDSFFADENKQISEFKGNVHIKKGSYDELFADKVVVHFDAKRQPTKYIATGNAKFKVFMKEKHYNGKGETLTYEPVKEIYTISGNGHLHEQESDKNVYGEKITINQTQGTYNVNSNDNKPVKFIFQIEDKQK</sequence>
<evidence type="ECO:0000313" key="6">
    <source>
        <dbReference type="EMBL" id="MBE3608163.1"/>
    </source>
</evidence>
<evidence type="ECO:0000256" key="3">
    <source>
        <dbReference type="ARBA" id="ARBA00022764"/>
    </source>
</evidence>
<gene>
    <name evidence="6" type="primary">lptA</name>
    <name evidence="6" type="ORF">CCAL9337_05390</name>
</gene>
<dbReference type="GO" id="GO:0001530">
    <property type="term" value="F:lipopolysaccharide binding"/>
    <property type="evidence" value="ECO:0007669"/>
    <property type="project" value="InterPro"/>
</dbReference>
<keyword evidence="7" id="KW-1185">Reference proteome</keyword>
<name>A0AAW3ZXM0_9BACT</name>
<dbReference type="Pfam" id="PF03968">
    <property type="entry name" value="LptD_N"/>
    <property type="match status" value="1"/>
</dbReference>
<dbReference type="InterPro" id="IPR014340">
    <property type="entry name" value="LptA"/>
</dbReference>
<accession>A0AAW3ZXM0</accession>
<dbReference type="GO" id="GO:0017089">
    <property type="term" value="F:glycolipid transfer activity"/>
    <property type="evidence" value="ECO:0007669"/>
    <property type="project" value="TreeGrafter"/>
</dbReference>
<dbReference type="AlphaFoldDB" id="A0AAW3ZXM0"/>
<keyword evidence="3" id="KW-0574">Periplasm</keyword>
<dbReference type="PANTHER" id="PTHR36504:SF1">
    <property type="entry name" value="LIPOPOLYSACCHARIDE EXPORT SYSTEM PROTEIN LPTA"/>
    <property type="match status" value="1"/>
</dbReference>
<comment type="caution">
    <text evidence="6">The sequence shown here is derived from an EMBL/GenBank/DDBJ whole genome shotgun (WGS) entry which is preliminary data.</text>
</comment>
<reference evidence="6 7" key="1">
    <citation type="submission" date="2015-08" db="EMBL/GenBank/DDBJ databases">
        <title>Comparative genomics of the Campylobacter concisus group.</title>
        <authorList>
            <person name="Yee E."/>
            <person name="Chapman M.H."/>
            <person name="Huynh S."/>
            <person name="Bono J.L."/>
            <person name="On S.L."/>
            <person name="St Leger J."/>
            <person name="Foster G."/>
            <person name="Parker C.T."/>
            <person name="Miller W.G."/>
        </authorList>
    </citation>
    <scope>NUCLEOTIDE SEQUENCE [LARGE SCALE GENOMIC DNA]</scope>
    <source>
        <strain evidence="6 7">RM9337</strain>
    </source>
</reference>
<proteinExistence type="predicted"/>
<dbReference type="InterPro" id="IPR005653">
    <property type="entry name" value="OstA-like_N"/>
</dbReference>
<evidence type="ECO:0000256" key="4">
    <source>
        <dbReference type="SAM" id="SignalP"/>
    </source>
</evidence>
<dbReference type="InterPro" id="IPR052037">
    <property type="entry name" value="LPS_export_LptA"/>
</dbReference>
<keyword evidence="1" id="KW-0813">Transport</keyword>
<evidence type="ECO:0000256" key="1">
    <source>
        <dbReference type="ARBA" id="ARBA00022448"/>
    </source>
</evidence>
<dbReference type="Gene3D" id="2.60.450.10">
    <property type="entry name" value="Lipopolysaccharide (LPS) transport protein A like domain"/>
    <property type="match status" value="1"/>
</dbReference>